<proteinExistence type="predicted"/>
<dbReference type="eggNOG" id="ENOG5031XP1">
    <property type="taxonomic scope" value="Bacteria"/>
</dbReference>
<dbReference type="Proteomes" id="UP000008888">
    <property type="component" value="Chromosome"/>
</dbReference>
<reference evidence="2" key="3">
    <citation type="submission" date="2011-05" db="EMBL/GenBank/DDBJ databases">
        <title>Complete sequence of Methylomonas methanica MC09.</title>
        <authorList>
            <consortium name="US DOE Joint Genome Institute"/>
            <person name="Lucas S."/>
            <person name="Han J."/>
            <person name="Lapidus A."/>
            <person name="Cheng J.-F."/>
            <person name="Goodwin L."/>
            <person name="Pitluck S."/>
            <person name="Peters L."/>
            <person name="Mikhailova N."/>
            <person name="Teshima H."/>
            <person name="Han C."/>
            <person name="Tapia R."/>
            <person name="Land M."/>
            <person name="Hauser L."/>
            <person name="Kyrpides N."/>
            <person name="Ivanova N."/>
            <person name="Pagani I."/>
            <person name="Stein L."/>
            <person name="Woyke T."/>
        </authorList>
    </citation>
    <scope>NUCLEOTIDE SEQUENCE [LARGE SCALE GENOMIC DNA]</scope>
    <source>
        <strain evidence="2">MC09</strain>
    </source>
</reference>
<evidence type="ECO:0000313" key="2">
    <source>
        <dbReference type="Proteomes" id="UP000008888"/>
    </source>
</evidence>
<gene>
    <name evidence="1" type="ordered locus">Metme_4361</name>
</gene>
<dbReference type="RefSeq" id="WP_013820922.1">
    <property type="nucleotide sequence ID" value="NC_015572.1"/>
</dbReference>
<accession>G0A3T7</accession>
<sequence>MPTSHATAITKKRFEAAIYSRERLSPAVDSLAKIDVRSLNVFDGGNRLIDQVTDCLSLLQDALAISVAIVEKGQKQYDDRDQALLSAASSRYMQIDGDIEATKHQQESLIDTYKQKIEELIKRQFSQAEIDSIVVNPDEEISALDVVVDELRNEKLKIQKYLADAPLYDAAYLVGTRVPELAQTRLELGIGANPFSK</sequence>
<dbReference type="HOGENOM" id="CLU_1466581_0_0_6"/>
<dbReference type="KEGG" id="mmt:Metme_4361"/>
<reference key="2">
    <citation type="submission" date="2011-05" db="EMBL/GenBank/DDBJ databases">
        <title>Complete genome sequence of the aerobic marine methanotroph Methylomonas methanica MC09.</title>
        <authorList>
            <person name="Boden R."/>
            <person name="Cunliffe M."/>
            <person name="Scanlan J."/>
            <person name="Moussard H."/>
            <person name="Kits K.D."/>
            <person name="Klotz M."/>
            <person name="Jetten M."/>
            <person name="Vuilleumier S."/>
            <person name="Han J."/>
            <person name="Peters L."/>
            <person name="Mikhailova N."/>
            <person name="Teshima H."/>
            <person name="Tapia R."/>
            <person name="Kyrpides N."/>
            <person name="Ivanova N."/>
            <person name="Pagani I."/>
            <person name="Cheng J.-F."/>
            <person name="Goodwin L."/>
            <person name="Han C."/>
            <person name="Hauser L."/>
            <person name="Land M."/>
            <person name="Lapidus A."/>
            <person name="Lucas S."/>
            <person name="Pitluck S."/>
            <person name="Woyke T."/>
            <person name="Stein L.Y."/>
            <person name="Murrell C."/>
        </authorList>
    </citation>
    <scope>NUCLEOTIDE SEQUENCE</scope>
    <source>
        <strain>MC09</strain>
    </source>
</reference>
<dbReference type="EMBL" id="CP002738">
    <property type="protein sequence ID" value="AEG02709.1"/>
    <property type="molecule type" value="Genomic_DNA"/>
</dbReference>
<name>G0A3T7_METMM</name>
<reference evidence="1 2" key="1">
    <citation type="journal article" date="2011" name="J. Bacteriol.">
        <title>Complete Genome Sequence of the Aerobic Marine Methanotroph Methylomonas methanica MC09.</title>
        <authorList>
            <person name="Boden R."/>
            <person name="Cunliffe M."/>
            <person name="Scanlan J."/>
            <person name="Moussard H."/>
            <person name="Kits K.D."/>
            <person name="Klotz M.G."/>
            <person name="Jetten M.S."/>
            <person name="Vuilleumier S."/>
            <person name="Han J."/>
            <person name="Peters L."/>
            <person name="Mikhailova N."/>
            <person name="Teshima H."/>
            <person name="Tapia R."/>
            <person name="Kyrpides N."/>
            <person name="Ivanova N."/>
            <person name="Pagani I."/>
            <person name="Cheng J.F."/>
            <person name="Goodwin L."/>
            <person name="Han C."/>
            <person name="Hauser L."/>
            <person name="Land M.L."/>
            <person name="Lapidus A."/>
            <person name="Lucas S."/>
            <person name="Pitluck S."/>
            <person name="Woyke T."/>
            <person name="Stein L."/>
            <person name="Murrell J.C."/>
        </authorList>
    </citation>
    <scope>NUCLEOTIDE SEQUENCE [LARGE SCALE GENOMIC DNA]</scope>
    <source>
        <strain evidence="1 2">MC09</strain>
    </source>
</reference>
<keyword evidence="2" id="KW-1185">Reference proteome</keyword>
<dbReference type="AlphaFoldDB" id="G0A3T7"/>
<protein>
    <submittedName>
        <fullName evidence="1">Uncharacterized protein</fullName>
    </submittedName>
</protein>
<organism evidence="1 2">
    <name type="scientific">Methylomonas methanica (strain DSM 25384 / MC09)</name>
    <dbReference type="NCBI Taxonomy" id="857087"/>
    <lineage>
        <taxon>Bacteria</taxon>
        <taxon>Pseudomonadati</taxon>
        <taxon>Pseudomonadota</taxon>
        <taxon>Gammaproteobacteria</taxon>
        <taxon>Methylococcales</taxon>
        <taxon>Methylococcaceae</taxon>
        <taxon>Methylomonas</taxon>
    </lineage>
</organism>
<dbReference type="STRING" id="857087.Metme_4361"/>
<evidence type="ECO:0000313" key="1">
    <source>
        <dbReference type="EMBL" id="AEG02709.1"/>
    </source>
</evidence>